<gene>
    <name evidence="2" type="ordered locus">HFX_6093</name>
</gene>
<proteinExistence type="predicted"/>
<evidence type="ECO:0000256" key="1">
    <source>
        <dbReference type="SAM" id="MobiDB-lite"/>
    </source>
</evidence>
<dbReference type="HOGENOM" id="CLU_1412326_0_0_2"/>
<dbReference type="Proteomes" id="UP000006469">
    <property type="component" value="Plasmid pHM500"/>
</dbReference>
<name>I3RAF9_HALMT</name>
<feature type="region of interest" description="Disordered" evidence="1">
    <location>
        <begin position="55"/>
        <end position="84"/>
    </location>
</feature>
<dbReference type="AlphaFoldDB" id="I3RAF9"/>
<organism evidence="2 3">
    <name type="scientific">Haloferax mediterranei (strain ATCC 33500 / DSM 1411 / JCM 8866 / NBRC 14739 / NCIMB 2177 / R-4)</name>
    <name type="common">Halobacterium mediterranei</name>
    <dbReference type="NCBI Taxonomy" id="523841"/>
    <lineage>
        <taxon>Archaea</taxon>
        <taxon>Methanobacteriati</taxon>
        <taxon>Methanobacteriota</taxon>
        <taxon>Stenosarchaea group</taxon>
        <taxon>Halobacteria</taxon>
        <taxon>Halobacteriales</taxon>
        <taxon>Haloferacaceae</taxon>
        <taxon>Haloferax</taxon>
    </lineage>
</organism>
<keyword evidence="2" id="KW-0614">Plasmid</keyword>
<reference evidence="2 3" key="1">
    <citation type="journal article" date="2012" name="J. Bacteriol.">
        <title>Complete genome sequence of the metabolically versatile halophilic archaeon Haloferax mediterranei, a poly(3-hydroxybutyrate-co-3-hydroxyvalerate) producer.</title>
        <authorList>
            <person name="Han J."/>
            <person name="Zhang F."/>
            <person name="Hou J."/>
            <person name="Liu X."/>
            <person name="Li M."/>
            <person name="Liu H."/>
            <person name="Cai L."/>
            <person name="Zhang B."/>
            <person name="Chen Y."/>
            <person name="Zhou J."/>
            <person name="Hu S."/>
            <person name="Xiang H."/>
        </authorList>
    </citation>
    <scope>NUCLEOTIDE SEQUENCE [LARGE SCALE GENOMIC DNA]</scope>
    <source>
        <strain evidence="3">ATCC 33500 / DSM 1411 / JCM 8866 / NBRC 14739 / NCIMB 2177 / R-4</strain>
        <plasmid evidence="3">pHM500</plasmid>
    </source>
</reference>
<dbReference type="EMBL" id="CP001871">
    <property type="protein sequence ID" value="AFK21219.1"/>
    <property type="molecule type" value="Genomic_DNA"/>
</dbReference>
<dbReference type="KEGG" id="hme:HFX_6093"/>
<geneLocation type="plasmid" evidence="2 3">
    <name>pHM500</name>
</geneLocation>
<feature type="compositionally biased region" description="Basic and acidic residues" evidence="1">
    <location>
        <begin position="70"/>
        <end position="84"/>
    </location>
</feature>
<protein>
    <submittedName>
        <fullName evidence="2">Uncharacterized protein</fullName>
    </submittedName>
</protein>
<accession>I3RAF9</accession>
<sequence length="192" mass="21576">MDTAPSETRSSPRNHQPAVSGLVVRIEGVTVCCAFGDANIWQASVARCASGEDGTEERANQLWHSSDSGTRQRERHQYREDNHTQTDHTLTAEDIFQTAAACRLFHLEDREHPVVPCLYEVIREYCSDPAECEPPHPRDTEHGGEAEDKSTRFDRLFGVVRGRRRLFVGSTPIARIRRTGVGRSFTGRISTI</sequence>
<evidence type="ECO:0000313" key="3">
    <source>
        <dbReference type="Proteomes" id="UP000006469"/>
    </source>
</evidence>
<evidence type="ECO:0000313" key="2">
    <source>
        <dbReference type="EMBL" id="AFK21219.1"/>
    </source>
</evidence>